<evidence type="ECO:0000256" key="3">
    <source>
        <dbReference type="ARBA" id="ARBA00022692"/>
    </source>
</evidence>
<gene>
    <name evidence="8" type="primary">SC5D_2</name>
    <name evidence="8" type="ORF">CK203_088450</name>
</gene>
<dbReference type="EMBL" id="QGNW01001250">
    <property type="protein sequence ID" value="RVW48555.1"/>
    <property type="molecule type" value="Genomic_DNA"/>
</dbReference>
<evidence type="ECO:0000256" key="5">
    <source>
        <dbReference type="ARBA" id="ARBA00023136"/>
    </source>
</evidence>
<dbReference type="Proteomes" id="UP000288805">
    <property type="component" value="Unassembled WGS sequence"/>
</dbReference>
<comment type="caution">
    <text evidence="8">The sequence shown here is derived from an EMBL/GenBank/DDBJ whole genome shotgun (WGS) entry which is preliminary data.</text>
</comment>
<dbReference type="GO" id="GO:0016491">
    <property type="term" value="F:oxidoreductase activity"/>
    <property type="evidence" value="ECO:0007669"/>
    <property type="project" value="InterPro"/>
</dbReference>
<feature type="transmembrane region" description="Helical" evidence="6">
    <location>
        <begin position="58"/>
        <end position="79"/>
    </location>
</feature>
<dbReference type="PANTHER" id="PTHR11863">
    <property type="entry name" value="STEROL DESATURASE"/>
    <property type="match status" value="1"/>
</dbReference>
<protein>
    <submittedName>
        <fullName evidence="8">Delta(7)-sterol-C5(6)-desaturase</fullName>
    </submittedName>
</protein>
<dbReference type="InterPro" id="IPR006694">
    <property type="entry name" value="Fatty_acid_hydroxylase"/>
</dbReference>
<comment type="subcellular location">
    <subcellularLocation>
        <location evidence="1">Membrane</location>
    </subcellularLocation>
</comment>
<sequence>MSLPHQSFVSSFPSQMEEYLQLFKSETDFYNQIVLGSLLPENIWRSLPHVCRTWLRNYVAGVLVYSITGFLWCFYIYYLKRDVYIRGGMRSMFYVYAIPSMKTMVLHVKASMRSLPWFAALPTFSEYAVENGWTKCFSRISEVGWFAYLVYIMAYIVFVEFVTYWIHRKLHDIKPLYKYLHVQHHSYNKQHKLSPLAGMALHPLDGLAQGAPHTIALFLVPTHLTTHLTISFFGAIWTANIHDCIDEKLWPIMGGGYHMIHHLSNRHNYGLYTIWMDWMFGTLSHPMSDGTKPN</sequence>
<evidence type="ECO:0000259" key="7">
    <source>
        <dbReference type="Pfam" id="PF04116"/>
    </source>
</evidence>
<name>A0A438ELR2_VITVI</name>
<reference evidence="8 9" key="1">
    <citation type="journal article" date="2018" name="PLoS Genet.">
        <title>Population sequencing reveals clonal diversity and ancestral inbreeding in the grapevine cultivar Chardonnay.</title>
        <authorList>
            <person name="Roach M.J."/>
            <person name="Johnson D.L."/>
            <person name="Bohlmann J."/>
            <person name="van Vuuren H.J."/>
            <person name="Jones S.J."/>
            <person name="Pretorius I.S."/>
            <person name="Schmidt S.A."/>
            <person name="Borneman A.R."/>
        </authorList>
    </citation>
    <scope>NUCLEOTIDE SEQUENCE [LARGE SCALE GENOMIC DNA]</scope>
    <source>
        <strain evidence="9">cv. Chardonnay</strain>
        <tissue evidence="8">Leaf</tissue>
    </source>
</reference>
<dbReference type="GO" id="GO:0008610">
    <property type="term" value="P:lipid biosynthetic process"/>
    <property type="evidence" value="ECO:0007669"/>
    <property type="project" value="InterPro"/>
</dbReference>
<evidence type="ECO:0000256" key="1">
    <source>
        <dbReference type="ARBA" id="ARBA00004370"/>
    </source>
</evidence>
<dbReference type="GO" id="GO:0016020">
    <property type="term" value="C:membrane"/>
    <property type="evidence" value="ECO:0007669"/>
    <property type="project" value="UniProtKB-SubCell"/>
</dbReference>
<comment type="similarity">
    <text evidence="2">Belongs to the sterol desaturase family.</text>
</comment>
<proteinExistence type="inferred from homology"/>
<dbReference type="GO" id="GO:0005506">
    <property type="term" value="F:iron ion binding"/>
    <property type="evidence" value="ECO:0007669"/>
    <property type="project" value="InterPro"/>
</dbReference>
<keyword evidence="4 6" id="KW-1133">Transmembrane helix</keyword>
<keyword evidence="5 6" id="KW-0472">Membrane</keyword>
<evidence type="ECO:0000256" key="6">
    <source>
        <dbReference type="SAM" id="Phobius"/>
    </source>
</evidence>
<dbReference type="InterPro" id="IPR050307">
    <property type="entry name" value="Sterol_Desaturase_Related"/>
</dbReference>
<dbReference type="AlphaFoldDB" id="A0A438ELR2"/>
<evidence type="ECO:0000256" key="2">
    <source>
        <dbReference type="ARBA" id="ARBA00009324"/>
    </source>
</evidence>
<evidence type="ECO:0000313" key="9">
    <source>
        <dbReference type="Proteomes" id="UP000288805"/>
    </source>
</evidence>
<feature type="domain" description="Fatty acid hydroxylase" evidence="7">
    <location>
        <begin position="153"/>
        <end position="282"/>
    </location>
</feature>
<keyword evidence="3 6" id="KW-0812">Transmembrane</keyword>
<organism evidence="8 9">
    <name type="scientific">Vitis vinifera</name>
    <name type="common">Grape</name>
    <dbReference type="NCBI Taxonomy" id="29760"/>
    <lineage>
        <taxon>Eukaryota</taxon>
        <taxon>Viridiplantae</taxon>
        <taxon>Streptophyta</taxon>
        <taxon>Embryophyta</taxon>
        <taxon>Tracheophyta</taxon>
        <taxon>Spermatophyta</taxon>
        <taxon>Magnoliopsida</taxon>
        <taxon>eudicotyledons</taxon>
        <taxon>Gunneridae</taxon>
        <taxon>Pentapetalae</taxon>
        <taxon>rosids</taxon>
        <taxon>Vitales</taxon>
        <taxon>Vitaceae</taxon>
        <taxon>Viteae</taxon>
        <taxon>Vitis</taxon>
    </lineage>
</organism>
<dbReference type="Pfam" id="PF04116">
    <property type="entry name" value="FA_hydroxylase"/>
    <property type="match status" value="1"/>
</dbReference>
<evidence type="ECO:0000313" key="8">
    <source>
        <dbReference type="EMBL" id="RVW48555.1"/>
    </source>
</evidence>
<accession>A0A438ELR2</accession>
<evidence type="ECO:0000256" key="4">
    <source>
        <dbReference type="ARBA" id="ARBA00022989"/>
    </source>
</evidence>
<feature type="transmembrane region" description="Helical" evidence="6">
    <location>
        <begin position="145"/>
        <end position="166"/>
    </location>
</feature>